<gene>
    <name evidence="6" type="primary">LOC106466356</name>
</gene>
<evidence type="ECO:0000313" key="6">
    <source>
        <dbReference type="RefSeq" id="XP_022250056.1"/>
    </source>
</evidence>
<dbReference type="InterPro" id="IPR000198">
    <property type="entry name" value="RhoGAP_dom"/>
</dbReference>
<dbReference type="PANTHER" id="PTHR23179">
    <property type="entry name" value="T-CELL ACTIVATION RHO GTPASE ACTIVATING PROTEIN-RELATED"/>
    <property type="match status" value="1"/>
</dbReference>
<feature type="compositionally biased region" description="Polar residues" evidence="2">
    <location>
        <begin position="862"/>
        <end position="874"/>
    </location>
</feature>
<feature type="region of interest" description="Disordered" evidence="2">
    <location>
        <begin position="786"/>
        <end position="805"/>
    </location>
</feature>
<evidence type="ECO:0000259" key="4">
    <source>
        <dbReference type="PROSITE" id="PS50238"/>
    </source>
</evidence>
<name>A0ABM1T2F0_LIMPO</name>
<feature type="region of interest" description="Disordered" evidence="2">
    <location>
        <begin position="1154"/>
        <end position="1209"/>
    </location>
</feature>
<dbReference type="GeneID" id="106466356"/>
<reference evidence="6" key="1">
    <citation type="submission" date="2025-08" db="UniProtKB">
        <authorList>
            <consortium name="RefSeq"/>
        </authorList>
    </citation>
    <scope>IDENTIFICATION</scope>
    <source>
        <tissue evidence="6">Muscle</tissue>
    </source>
</reference>
<dbReference type="InterPro" id="IPR035899">
    <property type="entry name" value="DBL_dom_sf"/>
</dbReference>
<dbReference type="Proteomes" id="UP000694941">
    <property type="component" value="Unplaced"/>
</dbReference>
<accession>A0ABM1T2F0</accession>
<feature type="domain" description="Rho-GAP" evidence="4">
    <location>
        <begin position="573"/>
        <end position="765"/>
    </location>
</feature>
<protein>
    <submittedName>
        <fullName evidence="6">Uncharacterized protein LOC106466356 isoform X1</fullName>
    </submittedName>
</protein>
<dbReference type="Pfam" id="PF22286">
    <property type="entry name" value="RHG20_PH"/>
    <property type="match status" value="1"/>
</dbReference>
<dbReference type="InterPro" id="IPR000219">
    <property type="entry name" value="DH_dom"/>
</dbReference>
<dbReference type="PROSITE" id="PS50010">
    <property type="entry name" value="DH_2"/>
    <property type="match status" value="1"/>
</dbReference>
<feature type="domain" description="DH" evidence="3">
    <location>
        <begin position="52"/>
        <end position="236"/>
    </location>
</feature>
<dbReference type="SMART" id="SM00325">
    <property type="entry name" value="RhoGEF"/>
    <property type="match status" value="1"/>
</dbReference>
<feature type="compositionally biased region" description="Low complexity" evidence="2">
    <location>
        <begin position="1172"/>
        <end position="1184"/>
    </location>
</feature>
<feature type="region of interest" description="Disordered" evidence="2">
    <location>
        <begin position="910"/>
        <end position="930"/>
    </location>
</feature>
<dbReference type="SMART" id="SM00233">
    <property type="entry name" value="PH"/>
    <property type="match status" value="1"/>
</dbReference>
<dbReference type="Gene3D" id="1.10.555.10">
    <property type="entry name" value="Rho GTPase activation protein"/>
    <property type="match status" value="1"/>
</dbReference>
<dbReference type="InterPro" id="IPR011993">
    <property type="entry name" value="PH-like_dom_sf"/>
</dbReference>
<dbReference type="InterPro" id="IPR008936">
    <property type="entry name" value="Rho_GTPase_activation_prot"/>
</dbReference>
<dbReference type="Gene3D" id="1.20.900.10">
    <property type="entry name" value="Dbl homology (DH) domain"/>
    <property type="match status" value="1"/>
</dbReference>
<evidence type="ECO:0000256" key="1">
    <source>
        <dbReference type="ARBA" id="ARBA00022468"/>
    </source>
</evidence>
<dbReference type="Pfam" id="PF00620">
    <property type="entry name" value="RhoGAP"/>
    <property type="match status" value="1"/>
</dbReference>
<feature type="compositionally biased region" description="Polar residues" evidence="2">
    <location>
        <begin position="1154"/>
        <end position="1163"/>
    </location>
</feature>
<dbReference type="SUPFAM" id="SSF48350">
    <property type="entry name" value="GTPase activation domain, GAP"/>
    <property type="match status" value="1"/>
</dbReference>
<evidence type="ECO:0000313" key="5">
    <source>
        <dbReference type="Proteomes" id="UP000694941"/>
    </source>
</evidence>
<feature type="region of interest" description="Disordered" evidence="2">
    <location>
        <begin position="846"/>
        <end position="874"/>
    </location>
</feature>
<evidence type="ECO:0000259" key="3">
    <source>
        <dbReference type="PROSITE" id="PS50010"/>
    </source>
</evidence>
<feature type="compositionally biased region" description="Polar residues" evidence="2">
    <location>
        <begin position="793"/>
        <end position="805"/>
    </location>
</feature>
<dbReference type="Gene3D" id="2.30.29.30">
    <property type="entry name" value="Pleckstrin-homology domain (PH domain)/Phosphotyrosine-binding domain (PTB)"/>
    <property type="match status" value="1"/>
</dbReference>
<organism evidence="5 6">
    <name type="scientific">Limulus polyphemus</name>
    <name type="common">Atlantic horseshoe crab</name>
    <dbReference type="NCBI Taxonomy" id="6850"/>
    <lineage>
        <taxon>Eukaryota</taxon>
        <taxon>Metazoa</taxon>
        <taxon>Ecdysozoa</taxon>
        <taxon>Arthropoda</taxon>
        <taxon>Chelicerata</taxon>
        <taxon>Merostomata</taxon>
        <taxon>Xiphosura</taxon>
        <taxon>Limulidae</taxon>
        <taxon>Limulus</taxon>
    </lineage>
</organism>
<keyword evidence="5" id="KW-1185">Reference proteome</keyword>
<keyword evidence="1" id="KW-0343">GTPase activation</keyword>
<dbReference type="InterPro" id="IPR000159">
    <property type="entry name" value="RA_dom"/>
</dbReference>
<dbReference type="CDD" id="cd13319">
    <property type="entry name" value="PH_RARhoGAP"/>
    <property type="match status" value="1"/>
</dbReference>
<proteinExistence type="predicted"/>
<dbReference type="PANTHER" id="PTHR23179:SF3">
    <property type="entry name" value="RHO GTPASE-ACTIVATING PROTEIN 20"/>
    <property type="match status" value="1"/>
</dbReference>
<dbReference type="PROSITE" id="PS50238">
    <property type="entry name" value="RHOGAP"/>
    <property type="match status" value="1"/>
</dbReference>
<dbReference type="InterPro" id="IPR001849">
    <property type="entry name" value="PH_domain"/>
</dbReference>
<dbReference type="Pfam" id="PF00788">
    <property type="entry name" value="RA"/>
    <property type="match status" value="1"/>
</dbReference>
<dbReference type="SUPFAM" id="SSF50729">
    <property type="entry name" value="PH domain-like"/>
    <property type="match status" value="1"/>
</dbReference>
<dbReference type="SUPFAM" id="SSF48065">
    <property type="entry name" value="DBL homology domain (DH-domain)"/>
    <property type="match status" value="1"/>
</dbReference>
<evidence type="ECO:0000256" key="2">
    <source>
        <dbReference type="SAM" id="MobiDB-lite"/>
    </source>
</evidence>
<dbReference type="Pfam" id="PF00621">
    <property type="entry name" value="RhoGEF"/>
    <property type="match status" value="1"/>
</dbReference>
<dbReference type="RefSeq" id="XP_022250056.1">
    <property type="nucleotide sequence ID" value="XM_022394348.1"/>
</dbReference>
<dbReference type="InterPro" id="IPR047887">
    <property type="entry name" value="ARHGAP20_PH"/>
</dbReference>
<dbReference type="SMART" id="SM00324">
    <property type="entry name" value="RhoGAP"/>
    <property type="match status" value="1"/>
</dbReference>
<sequence length="1415" mass="160179">MVKELGLTKPKVRMSNTGAPVNEAAKAIHLDDEEIVLEDGFIQKDIRAASDGTFSLVEDLLLSEQDYYKTLKSVCDVYAKPLRKLLCLGPDEHKALFDWVDPLCSLSNLVINKLQVALRDWDPCRSRIGNIFSKQLWTKYEEYQDHLTFVAVPLLKEKEANDNEFTTLCQQRQGATKYSLQDLLFLPLERLAQYESILSQVAAQTPEEHPDFSDRWRATSKAMNMVRRGESAMEETDLDRVQDLFPHDNLNLYEQDPFFSRKTLFRGKSVTANKIHRAFSTKGPKVVSTDSKITPPRNSTISTCPRSFIMEGSVQFLMGVQRQERHLFLFSDILIVGKPRSSGTYKQKERLSISELWLSSCLSEVCEFSSSPEVSFVLGWPTTNVVVTFSSPQIMQLWQSKLMQLIAEAKKKEERSVTNLQVCYWDHEVNEEFFKTVKVRNTHSTNDCIRLILDDIGQQSLSTEDFQLWVKTGKDETPYPLIGHEFPFYIKMNFVRKLLQHSNFDLQKFSVTSETKCIFILRQSPTDESSALTDATNHKRRTRRPTLIGWPFKRHFNKQENSNGDVTSSPTSSTFVKSFSKLWSDENLPRPVLAILNQLFQRGPFTVGIFRKSANTRMCRELKEKLEANPNFDFKDVPVSILAALFKEFLRSLPDCVLGSSAYKDWIETANTADEWEKRNQIMKLLGRISPANTKLLQHFLCVLWHISQHSTINKMSAENLAVCVGPSMLFPSVSRRKQPAPQPEVSKQVPKIVAYLISKFPELFGKECVQLFGVLDKDILRNDSGAEESDSLHSQQEFEGCRQDNSSIDSLERELLEGKKTIAKLPNKIHISLTNLSRDSGLTLSDTQLYTPEGDDENTDSRGSTHNSKQTVKSAPNLDLLGLEAVNHSSKDAVVSIDGSCHKVMRKRKQEQENCRLRGSGSANSSPLRSHFRHNMQSRSYYHHLHPLQYSPPYGIGNTLLYCLLHPALDAGASPSEAKRRVQSIGSVLSSTKMNDVGCAPSLRRTASEDNLPHNQCHHPEILTSPSHDVINQGSYSVFQREQENKQDFASKQNEDKYFCSKRIILPEVCVTEEIKDEDEIESNYDTLLHPKSSSSPVVQNSNSSRNIKLSVSEYQSKNVDYSTENPEEMNLFSVSELNAILRDHFNVKSICSTASSSNPISPESKEHSVTSKPSISSRSSGSGDPFLSQPPMISDRASQLHSSDDVSEKSLKRFSSYHGASGKDASTSSVFIQENFFDRSTQSYEANNLLEDSLQLYDEEFQSFSLPVNKSFTPPPTPPKPFKRVFYNINSMQSSQPSHEVVNLNVSDSNGVPFVKRPSEDWRNEISWSVSKLRDYFDSRTSNDAKDVPQCLKHSQESFVPPVPRSSARAGEDCVTLVRVGCHGRSDSVITVRKRIDSDFNNISNTKCKESYV</sequence>